<sequence length="519" mass="56445">MKEKVMNGLEKFSKAMLSPLSYISAAGLILVLGALLTSTSLSAMIPVLQWTPIKLLGQLIYNCIMVIINNLSLMFCVGIAAALAKKNKQQAAIIGLMSYFMYLTAGNVTLTQLGMLAEADPMVGLYGTGQSTVFGIQTVDMGVFGGILLGLVCGWVYNRTCEKQFKGIITQIYSGNRWSFTCMVVFSILFGFGSCFFWPPVQNVISALTDLIATSGNFGLFLYGFLERFLIPTGLHHLIYTPFQFSALGNSLTVGDATYTGSYIVMMMEYSMGLPFSDGIVWMYTGFTKTFGYFGIVAAFIFCARKENRKKTAAVLVPLAFTASLASITEPLDFMFCFTAPILWVAHACISGLFIVLLHIFHVTGFTTNLLGSVLMNLSAGADKTNYPTLYLLALCQIAVYFVVFTLLIKAFNLHTPGREEVSTETAGSDAPAKKASVKNAAEVQCVIDGLGGKENILSVDNCFTRLRVNIKDPAKLDEAAINKLPNSGIVKKGTDIQIVYGLQVADIKRAVEAQLENQ</sequence>
<reference evidence="17 20" key="4">
    <citation type="submission" date="2018-08" db="EMBL/GenBank/DDBJ databases">
        <title>A genome reference for cultivated species of the human gut microbiota.</title>
        <authorList>
            <person name="Zou Y."/>
            <person name="Xue W."/>
            <person name="Luo G."/>
        </authorList>
    </citation>
    <scope>NUCLEOTIDE SEQUENCE [LARGE SCALE GENOMIC DNA]</scope>
    <source>
        <strain evidence="17 20">AM37-13AC</strain>
    </source>
</reference>
<dbReference type="EMBL" id="NMTW01000026">
    <property type="protein sequence ID" value="PDX76026.1"/>
    <property type="molecule type" value="Genomic_DNA"/>
</dbReference>
<evidence type="ECO:0000256" key="1">
    <source>
        <dbReference type="ARBA" id="ARBA00004651"/>
    </source>
</evidence>
<evidence type="ECO:0000313" key="15">
    <source>
        <dbReference type="EMBL" id="CUN11888.1"/>
    </source>
</evidence>
<dbReference type="CDD" id="cd00212">
    <property type="entry name" value="PTS_IIB_glc"/>
    <property type="match status" value="1"/>
</dbReference>
<dbReference type="InterPro" id="IPR050429">
    <property type="entry name" value="PTS_Glucose_EIICBA"/>
</dbReference>
<evidence type="ECO:0000259" key="14">
    <source>
        <dbReference type="PROSITE" id="PS51103"/>
    </source>
</evidence>
<protein>
    <submittedName>
        <fullName evidence="15">EIICBA-Glc 2</fullName>
    </submittedName>
    <submittedName>
        <fullName evidence="16">PTS glucose transporter subunit IIBC</fullName>
    </submittedName>
</protein>
<dbReference type="GO" id="GO:0008982">
    <property type="term" value="F:protein-N(PI)-phosphohistidine-sugar phosphotransferase activity"/>
    <property type="evidence" value="ECO:0007669"/>
    <property type="project" value="InterPro"/>
</dbReference>
<feature type="domain" description="PTS EIIB type-1" evidence="13">
    <location>
        <begin position="441"/>
        <end position="519"/>
    </location>
</feature>
<dbReference type="SUPFAM" id="SSF55604">
    <property type="entry name" value="Glucose permease domain IIB"/>
    <property type="match status" value="1"/>
</dbReference>
<feature type="transmembrane region" description="Helical" evidence="12">
    <location>
        <begin position="59"/>
        <end position="84"/>
    </location>
</feature>
<dbReference type="PANTHER" id="PTHR30009:SF24">
    <property type="entry name" value="PTS SYSTEM, IIBC COMPONENT"/>
    <property type="match status" value="1"/>
</dbReference>
<dbReference type="GeneID" id="75068536"/>
<evidence type="ECO:0000313" key="18">
    <source>
        <dbReference type="Proteomes" id="UP000095649"/>
    </source>
</evidence>
<evidence type="ECO:0000256" key="12">
    <source>
        <dbReference type="SAM" id="Phobius"/>
    </source>
</evidence>
<keyword evidence="8" id="KW-0418">Kinase</keyword>
<organism evidence="15 18">
    <name type="scientific">Faecalibacterium prausnitzii</name>
    <dbReference type="NCBI Taxonomy" id="853"/>
    <lineage>
        <taxon>Bacteria</taxon>
        <taxon>Bacillati</taxon>
        <taxon>Bacillota</taxon>
        <taxon>Clostridia</taxon>
        <taxon>Eubacteriales</taxon>
        <taxon>Oscillospiraceae</taxon>
        <taxon>Faecalibacterium</taxon>
    </lineage>
</organism>
<feature type="transmembrane region" description="Helical" evidence="12">
    <location>
        <begin position="315"/>
        <end position="344"/>
    </location>
</feature>
<keyword evidence="9 12" id="KW-1133">Transmembrane helix</keyword>
<dbReference type="Proteomes" id="UP000220157">
    <property type="component" value="Unassembled WGS sequence"/>
</dbReference>
<evidence type="ECO:0000313" key="17">
    <source>
        <dbReference type="EMBL" id="RGC18332.1"/>
    </source>
</evidence>
<dbReference type="PROSITE" id="PS51098">
    <property type="entry name" value="PTS_EIIB_TYPE_1"/>
    <property type="match status" value="1"/>
</dbReference>
<dbReference type="AlphaFoldDB" id="A0A173UEB2"/>
<evidence type="ECO:0000256" key="4">
    <source>
        <dbReference type="ARBA" id="ARBA00022597"/>
    </source>
</evidence>
<dbReference type="InterPro" id="IPR013013">
    <property type="entry name" value="PTS_EIIC_1"/>
</dbReference>
<dbReference type="PANTHER" id="PTHR30009">
    <property type="entry name" value="CYTOCHROME C-TYPE SYNTHESIS PROTEIN AND PTS TRANSMEMBRANE COMPONENT"/>
    <property type="match status" value="1"/>
</dbReference>
<keyword evidence="10 12" id="KW-0472">Membrane</keyword>
<dbReference type="EMBL" id="QVFB01000012">
    <property type="protein sequence ID" value="RGC18332.1"/>
    <property type="molecule type" value="Genomic_DNA"/>
</dbReference>
<evidence type="ECO:0000313" key="19">
    <source>
        <dbReference type="Proteomes" id="UP000220157"/>
    </source>
</evidence>
<dbReference type="InterPro" id="IPR003352">
    <property type="entry name" value="PTS_EIIC"/>
</dbReference>
<keyword evidence="5" id="KW-0808">Transferase</keyword>
<evidence type="ECO:0000256" key="8">
    <source>
        <dbReference type="ARBA" id="ARBA00022777"/>
    </source>
</evidence>
<keyword evidence="6" id="KW-0598">Phosphotransferase system</keyword>
<evidence type="ECO:0000259" key="13">
    <source>
        <dbReference type="PROSITE" id="PS51098"/>
    </source>
</evidence>
<dbReference type="RefSeq" id="WP_005924351.1">
    <property type="nucleotide sequence ID" value="NZ_CABKNH010000003.1"/>
</dbReference>
<dbReference type="NCBIfam" id="TIGR00826">
    <property type="entry name" value="EIIB_glc"/>
    <property type="match status" value="1"/>
</dbReference>
<dbReference type="Proteomes" id="UP000095649">
    <property type="component" value="Unassembled WGS sequence"/>
</dbReference>
<reference evidence="16 19" key="2">
    <citation type="journal article" date="2017" name="Front. Microbiol.">
        <title>New Insights into the Diversity of the Genus Faecalibacterium.</title>
        <authorList>
            <person name="Benevides L."/>
            <person name="Burman S."/>
            <person name="Martin R."/>
            <person name="Robert V."/>
            <person name="Thomas M."/>
            <person name="Miquel S."/>
            <person name="Chain F."/>
            <person name="Sokol H."/>
            <person name="Bermudez-Humaran L.G."/>
            <person name="Morrison M."/>
            <person name="Langella P."/>
            <person name="Azevedo V.A."/>
            <person name="Chatel J.M."/>
            <person name="Soares S."/>
        </authorList>
    </citation>
    <scope>NUCLEOTIDE SEQUENCE [LARGE SCALE GENOMIC DNA]</scope>
    <source>
        <strain evidence="16 19">CNCM I 4573</strain>
    </source>
</reference>
<dbReference type="GO" id="GO:0005886">
    <property type="term" value="C:plasma membrane"/>
    <property type="evidence" value="ECO:0007669"/>
    <property type="project" value="UniProtKB-SubCell"/>
</dbReference>
<evidence type="ECO:0000256" key="11">
    <source>
        <dbReference type="PROSITE-ProRule" id="PRU00421"/>
    </source>
</evidence>
<name>A0A173UEB2_9FIRM</name>
<keyword evidence="2" id="KW-0813">Transport</keyword>
<dbReference type="Gene3D" id="3.30.1360.60">
    <property type="entry name" value="Glucose permease domain IIB"/>
    <property type="match status" value="1"/>
</dbReference>
<feature type="active site" description="Phosphocysteine intermediate; for EIIB activity" evidence="11">
    <location>
        <position position="463"/>
    </location>
</feature>
<reference evidence="16" key="3">
    <citation type="submission" date="2017-07" db="EMBL/GenBank/DDBJ databases">
        <authorList>
            <person name="Sun Z.S."/>
            <person name="Albrecht U."/>
            <person name="Echele G."/>
            <person name="Lee C.C."/>
        </authorList>
    </citation>
    <scope>NUCLEOTIDE SEQUENCE</scope>
    <source>
        <strain evidence="16">CNCM I 4573</strain>
    </source>
</reference>
<dbReference type="Pfam" id="PF00367">
    <property type="entry name" value="PTS_EIIB"/>
    <property type="match status" value="1"/>
</dbReference>
<feature type="transmembrane region" description="Helical" evidence="12">
    <location>
        <begin position="279"/>
        <end position="303"/>
    </location>
</feature>
<evidence type="ECO:0000256" key="3">
    <source>
        <dbReference type="ARBA" id="ARBA00022475"/>
    </source>
</evidence>
<keyword evidence="7 12" id="KW-0812">Transmembrane</keyword>
<dbReference type="InterPro" id="IPR018113">
    <property type="entry name" value="PTrfase_EIIB_Cys"/>
</dbReference>
<gene>
    <name evidence="15" type="primary">glcB</name>
    <name evidence="16" type="ORF">CGS56_04905</name>
    <name evidence="17" type="ORF">DW855_08540</name>
    <name evidence="15" type="ORF">ERS852582_02008</name>
</gene>
<accession>A0A173UEB2</accession>
<evidence type="ECO:0000313" key="16">
    <source>
        <dbReference type="EMBL" id="PDX76026.1"/>
    </source>
</evidence>
<feature type="domain" description="PTS EIIC type-1" evidence="14">
    <location>
        <begin position="3"/>
        <end position="421"/>
    </location>
</feature>
<feature type="transmembrane region" description="Helical" evidence="12">
    <location>
        <begin position="178"/>
        <end position="199"/>
    </location>
</feature>
<feature type="transmembrane region" description="Helical" evidence="12">
    <location>
        <begin position="390"/>
        <end position="409"/>
    </location>
</feature>
<evidence type="ECO:0000256" key="6">
    <source>
        <dbReference type="ARBA" id="ARBA00022683"/>
    </source>
</evidence>
<dbReference type="EMBL" id="CYXN01000018">
    <property type="protein sequence ID" value="CUN11888.1"/>
    <property type="molecule type" value="Genomic_DNA"/>
</dbReference>
<keyword evidence="3" id="KW-1003">Cell membrane</keyword>
<evidence type="ECO:0000256" key="7">
    <source>
        <dbReference type="ARBA" id="ARBA00022692"/>
    </source>
</evidence>
<evidence type="ECO:0000256" key="9">
    <source>
        <dbReference type="ARBA" id="ARBA00022989"/>
    </source>
</evidence>
<comment type="subcellular location">
    <subcellularLocation>
        <location evidence="1">Cell membrane</location>
        <topology evidence="1">Multi-pass membrane protein</topology>
    </subcellularLocation>
</comment>
<dbReference type="InterPro" id="IPR001996">
    <property type="entry name" value="PTS_IIB_1"/>
</dbReference>
<dbReference type="GO" id="GO:0009401">
    <property type="term" value="P:phosphoenolpyruvate-dependent sugar phosphotransferase system"/>
    <property type="evidence" value="ECO:0007669"/>
    <property type="project" value="UniProtKB-KW"/>
</dbReference>
<dbReference type="InterPro" id="IPR036878">
    <property type="entry name" value="Glu_permease_IIB"/>
</dbReference>
<feature type="transmembrane region" description="Helical" evidence="12">
    <location>
        <begin position="134"/>
        <end position="157"/>
    </location>
</feature>
<feature type="transmembrane region" description="Helical" evidence="12">
    <location>
        <begin position="91"/>
        <end position="114"/>
    </location>
</feature>
<evidence type="ECO:0000256" key="5">
    <source>
        <dbReference type="ARBA" id="ARBA00022679"/>
    </source>
</evidence>
<dbReference type="GO" id="GO:0016301">
    <property type="term" value="F:kinase activity"/>
    <property type="evidence" value="ECO:0007669"/>
    <property type="project" value="UniProtKB-KW"/>
</dbReference>
<evidence type="ECO:0000256" key="10">
    <source>
        <dbReference type="ARBA" id="ARBA00023136"/>
    </source>
</evidence>
<feature type="transmembrane region" description="Helical" evidence="12">
    <location>
        <begin position="350"/>
        <end position="378"/>
    </location>
</feature>
<dbReference type="Proteomes" id="UP000260733">
    <property type="component" value="Unassembled WGS sequence"/>
</dbReference>
<keyword evidence="4 16" id="KW-0762">Sugar transport</keyword>
<dbReference type="GO" id="GO:0090563">
    <property type="term" value="F:protein-phosphocysteine-sugar phosphotransferase activity"/>
    <property type="evidence" value="ECO:0007669"/>
    <property type="project" value="TreeGrafter"/>
</dbReference>
<feature type="transmembrane region" description="Helical" evidence="12">
    <location>
        <begin position="238"/>
        <end position="259"/>
    </location>
</feature>
<dbReference type="PROSITE" id="PS01035">
    <property type="entry name" value="PTS_EIIB_TYPE_1_CYS"/>
    <property type="match status" value="1"/>
</dbReference>
<evidence type="ECO:0000256" key="2">
    <source>
        <dbReference type="ARBA" id="ARBA00022448"/>
    </source>
</evidence>
<reference evidence="15 18" key="1">
    <citation type="submission" date="2015-09" db="EMBL/GenBank/DDBJ databases">
        <authorList>
            <consortium name="Pathogen Informatics"/>
        </authorList>
    </citation>
    <scope>NUCLEOTIDE SEQUENCE [LARGE SCALE GENOMIC DNA]</scope>
    <source>
        <strain evidence="15 18">2789STDY5834970</strain>
    </source>
</reference>
<dbReference type="Pfam" id="PF02378">
    <property type="entry name" value="PTS_EIIC"/>
    <property type="match status" value="1"/>
</dbReference>
<evidence type="ECO:0000313" key="20">
    <source>
        <dbReference type="Proteomes" id="UP000260733"/>
    </source>
</evidence>
<feature type="transmembrane region" description="Helical" evidence="12">
    <location>
        <begin position="205"/>
        <end position="226"/>
    </location>
</feature>
<dbReference type="PROSITE" id="PS51103">
    <property type="entry name" value="PTS_EIIC_TYPE_1"/>
    <property type="match status" value="1"/>
</dbReference>
<proteinExistence type="predicted"/>
<dbReference type="OrthoDB" id="9764327at2"/>